<comment type="caution">
    <text evidence="1">The sequence shown here is derived from an EMBL/GenBank/DDBJ whole genome shotgun (WGS) entry which is preliminary data.</text>
</comment>
<proteinExistence type="predicted"/>
<sequence>MAYLNYTVLLVKEDFSYLCLGNCFLKEKYINVYSVLVSKKVVKQFYHDVYKKSQKCKNRNQIIYIQFFDDVLFCSYNLIGGLVLSCFVFIYNKLLHIVDEIVFGLFNENKNNHLVSIRYFFVYFIKEDSLNERSPPLL</sequence>
<gene>
    <name evidence="1" type="ORF">EK417_11185</name>
</gene>
<organism evidence="1 2">
    <name type="scientific">Chryseobacterium candidae</name>
    <dbReference type="NCBI Taxonomy" id="1978493"/>
    <lineage>
        <taxon>Bacteria</taxon>
        <taxon>Pseudomonadati</taxon>
        <taxon>Bacteroidota</taxon>
        <taxon>Flavobacteriia</taxon>
        <taxon>Flavobacteriales</taxon>
        <taxon>Weeksellaceae</taxon>
        <taxon>Chryseobacterium group</taxon>
        <taxon>Chryseobacterium</taxon>
    </lineage>
</organism>
<dbReference type="RefSeq" id="WP_136522207.1">
    <property type="nucleotide sequence ID" value="NZ_SDLV01000021.1"/>
</dbReference>
<name>A0ABY2R6L5_9FLAO</name>
<dbReference type="EMBL" id="SDLV01000021">
    <property type="protein sequence ID" value="THV59386.1"/>
    <property type="molecule type" value="Genomic_DNA"/>
</dbReference>
<dbReference type="Proteomes" id="UP000306038">
    <property type="component" value="Unassembled WGS sequence"/>
</dbReference>
<evidence type="ECO:0000313" key="1">
    <source>
        <dbReference type="EMBL" id="THV59386.1"/>
    </source>
</evidence>
<evidence type="ECO:0000313" key="2">
    <source>
        <dbReference type="Proteomes" id="UP000306038"/>
    </source>
</evidence>
<keyword evidence="2" id="KW-1185">Reference proteome</keyword>
<accession>A0ABY2R6L5</accession>
<reference evidence="1 2" key="1">
    <citation type="submission" date="2019-01" db="EMBL/GenBank/DDBJ databases">
        <authorList>
            <person name="B I."/>
            <person name="Ch S."/>
            <person name="Ch V.R."/>
        </authorList>
    </citation>
    <scope>NUCLEOTIDE SEQUENCE [LARGE SCALE GENOMIC DNA]</scope>
    <source>
        <strain evidence="1 2">JC507</strain>
    </source>
</reference>
<protein>
    <submittedName>
        <fullName evidence="1">Uncharacterized protein</fullName>
    </submittedName>
</protein>